<dbReference type="EMBL" id="JBJQOH010000002">
    <property type="protein sequence ID" value="KAL3696389.1"/>
    <property type="molecule type" value="Genomic_DNA"/>
</dbReference>
<organism evidence="2 3">
    <name type="scientific">Riccia sorocarpa</name>
    <dbReference type="NCBI Taxonomy" id="122646"/>
    <lineage>
        <taxon>Eukaryota</taxon>
        <taxon>Viridiplantae</taxon>
        <taxon>Streptophyta</taxon>
        <taxon>Embryophyta</taxon>
        <taxon>Marchantiophyta</taxon>
        <taxon>Marchantiopsida</taxon>
        <taxon>Marchantiidae</taxon>
        <taxon>Marchantiales</taxon>
        <taxon>Ricciaceae</taxon>
        <taxon>Riccia</taxon>
    </lineage>
</organism>
<gene>
    <name evidence="2" type="ORF">R1sor_010465</name>
</gene>
<evidence type="ECO:0000313" key="3">
    <source>
        <dbReference type="Proteomes" id="UP001633002"/>
    </source>
</evidence>
<sequence>MEVGGDIGRESDEERVRRELAVLFGPEEEISDSGSSEDCEWPPVTSWPPATSLHPEELYGYLEGEGLLRLPVTVTALIPTDARSSDCDYRVWGEWRSKQVRLVRDTTSSDRIKYLTEVSPIEVETGEEVFVSRIWSGDRLPPLVGFGSLLEGNEGVYRAGIEVDRAGFRWTTIRRHFKSQAESIKRIEEQQAMVLKLTRDHAEVLKSLPKVTPGSMQPVIVEMESKLRTYADVMKVTQDSMLAELEGKLKGHAEEAKVAQFTLMNEQEREKAERRNRSLNIRVSGLEESASEDVTSLVQDLFRDVLKVATPRIIHATRVGRSDRNMRPILVKFSTPEDRAVILGNRGMLRGRKVWLDPDLTPSQAADKRVELTKVMQAVEEGWVAFLRDGRAVITTRRREDQ</sequence>
<feature type="region of interest" description="Disordered" evidence="1">
    <location>
        <begin position="27"/>
        <end position="47"/>
    </location>
</feature>
<comment type="caution">
    <text evidence="2">The sequence shown here is derived from an EMBL/GenBank/DDBJ whole genome shotgun (WGS) entry which is preliminary data.</text>
</comment>
<keyword evidence="3" id="KW-1185">Reference proteome</keyword>
<dbReference type="Proteomes" id="UP001633002">
    <property type="component" value="Unassembled WGS sequence"/>
</dbReference>
<proteinExistence type="predicted"/>
<feature type="compositionally biased region" description="Acidic residues" evidence="1">
    <location>
        <begin position="27"/>
        <end position="40"/>
    </location>
</feature>
<name>A0ABD3I1J4_9MARC</name>
<evidence type="ECO:0000313" key="2">
    <source>
        <dbReference type="EMBL" id="KAL3696389.1"/>
    </source>
</evidence>
<dbReference type="AlphaFoldDB" id="A0ABD3I1J4"/>
<reference evidence="2 3" key="1">
    <citation type="submission" date="2024-09" db="EMBL/GenBank/DDBJ databases">
        <title>Chromosome-scale assembly of Riccia sorocarpa.</title>
        <authorList>
            <person name="Paukszto L."/>
        </authorList>
    </citation>
    <scope>NUCLEOTIDE SEQUENCE [LARGE SCALE GENOMIC DNA]</scope>
    <source>
        <strain evidence="2">LP-2024</strain>
        <tissue evidence="2">Aerial parts of the thallus</tissue>
    </source>
</reference>
<evidence type="ECO:0000256" key="1">
    <source>
        <dbReference type="SAM" id="MobiDB-lite"/>
    </source>
</evidence>
<accession>A0ABD3I1J4</accession>
<dbReference type="Gene3D" id="3.30.70.1820">
    <property type="entry name" value="L1 transposable element, RRM domain"/>
    <property type="match status" value="1"/>
</dbReference>
<protein>
    <submittedName>
        <fullName evidence="2">Uncharacterized protein</fullName>
    </submittedName>
</protein>